<evidence type="ECO:0000256" key="2">
    <source>
        <dbReference type="ARBA" id="ARBA00009256"/>
    </source>
</evidence>
<name>A0A2P7MUP4_9CYAN</name>
<dbReference type="PANTHER" id="PTHR21299">
    <property type="entry name" value="CYTIDYLATE KINASE/PANTOATE-BETA-ALANINE LIGASE"/>
    <property type="match status" value="1"/>
</dbReference>
<dbReference type="GO" id="GO:0005524">
    <property type="term" value="F:ATP binding"/>
    <property type="evidence" value="ECO:0007669"/>
    <property type="project" value="UniProtKB-UniRule"/>
</dbReference>
<evidence type="ECO:0000259" key="16">
    <source>
        <dbReference type="Pfam" id="PF02224"/>
    </source>
</evidence>
<comment type="similarity">
    <text evidence="3">Belongs to the cytidylate kinase family. Type 1 subfamily.</text>
</comment>
<comment type="catalytic activity">
    <reaction evidence="12 15">
        <text>dCMP + ATP = dCDP + ADP</text>
        <dbReference type="Rhea" id="RHEA:25094"/>
        <dbReference type="ChEBI" id="CHEBI:30616"/>
        <dbReference type="ChEBI" id="CHEBI:57566"/>
        <dbReference type="ChEBI" id="CHEBI:58593"/>
        <dbReference type="ChEBI" id="CHEBI:456216"/>
        <dbReference type="EC" id="2.7.4.25"/>
    </reaction>
</comment>
<feature type="active site" description="Proton donor" evidence="15">
    <location>
        <position position="34"/>
    </location>
</feature>
<gene>
    <name evidence="15" type="primary">panC/cmk</name>
    <name evidence="17" type="ORF">C7K55_08675</name>
</gene>
<dbReference type="NCBIfam" id="TIGR00017">
    <property type="entry name" value="cmk"/>
    <property type="match status" value="1"/>
</dbReference>
<dbReference type="HAMAP" id="MF_00238">
    <property type="entry name" value="Cytidyl_kinase_type1"/>
    <property type="match status" value="1"/>
</dbReference>
<dbReference type="Gene3D" id="3.40.50.620">
    <property type="entry name" value="HUPs"/>
    <property type="match status" value="1"/>
</dbReference>
<protein>
    <recommendedName>
        <fullName evidence="15">Bifunctional pantoate ligase/cytidylate kinase</fullName>
    </recommendedName>
    <domain>
        <recommendedName>
            <fullName evidence="15">Pantothenate synthetase</fullName>
            <shortName evidence="15">PS</shortName>
            <ecNumber evidence="15">6.3.2.1</ecNumber>
        </recommendedName>
        <alternativeName>
            <fullName evidence="15">Pantoate--beta-alanine ligase</fullName>
        </alternativeName>
        <alternativeName>
            <fullName evidence="15">Pantoate-activating enzyme</fullName>
        </alternativeName>
    </domain>
    <domain>
        <recommendedName>
            <fullName evidence="15">Cytidylate kinase</fullName>
            <shortName evidence="15">CK</shortName>
            <ecNumber evidence="15">2.7.4.25</ecNumber>
        </recommendedName>
        <alternativeName>
            <fullName evidence="15">Cytidine monophosphate kinase</fullName>
            <shortName evidence="15">CMP kinase</shortName>
        </alternativeName>
    </domain>
</protein>
<keyword evidence="11 15" id="KW-0511">Multifunctional enzyme</keyword>
<dbReference type="GO" id="GO:0005829">
    <property type="term" value="C:cytosol"/>
    <property type="evidence" value="ECO:0007669"/>
    <property type="project" value="TreeGrafter"/>
</dbReference>
<evidence type="ECO:0000256" key="4">
    <source>
        <dbReference type="ARBA" id="ARBA00022490"/>
    </source>
</evidence>
<feature type="binding site" evidence="15">
    <location>
        <begin position="27"/>
        <end position="34"/>
    </location>
    <ligand>
        <name>ATP</name>
        <dbReference type="ChEBI" id="CHEBI:30616"/>
    </ligand>
</feature>
<evidence type="ECO:0000256" key="12">
    <source>
        <dbReference type="ARBA" id="ARBA00047615"/>
    </source>
</evidence>
<evidence type="ECO:0000256" key="15">
    <source>
        <dbReference type="HAMAP-Rule" id="MF_01349"/>
    </source>
</evidence>
<keyword evidence="4 15" id="KW-0963">Cytoplasm</keyword>
<comment type="pathway">
    <text evidence="1 15">Cofactor biosynthesis; (R)-pantothenate biosynthesis; (R)-pantothenate from (R)-pantoate and beta-alanine: step 1/1.</text>
</comment>
<evidence type="ECO:0000256" key="1">
    <source>
        <dbReference type="ARBA" id="ARBA00004990"/>
    </source>
</evidence>
<reference evidence="17 18" key="1">
    <citation type="journal article" date="2018" name="Environ. Microbiol.">
        <title>Ecological and genomic features of two widespread freshwater picocyanobacteria.</title>
        <authorList>
            <person name="Cabello-Yeves P.J."/>
            <person name="Picazo A."/>
            <person name="Camacho A."/>
            <person name="Callieri C."/>
            <person name="Rosselli R."/>
            <person name="Roda-Garcia J.J."/>
            <person name="Coutinho F.H."/>
            <person name="Rodriguez-Valera F."/>
        </authorList>
    </citation>
    <scope>NUCLEOTIDE SEQUENCE [LARGE SCALE GENOMIC DNA]</scope>
    <source>
        <strain evidence="17 18">Tous</strain>
    </source>
</reference>
<keyword evidence="10 15" id="KW-0067">ATP-binding</keyword>
<comment type="similarity">
    <text evidence="2">Belongs to the pantothenate synthetase family.</text>
</comment>
<evidence type="ECO:0000256" key="14">
    <source>
        <dbReference type="ARBA" id="ARBA00048478"/>
    </source>
</evidence>
<dbReference type="HAMAP" id="MF_01349">
    <property type="entry name" value="PanCY"/>
    <property type="match status" value="1"/>
</dbReference>
<evidence type="ECO:0000256" key="3">
    <source>
        <dbReference type="ARBA" id="ARBA00009427"/>
    </source>
</evidence>
<evidence type="ECO:0000256" key="5">
    <source>
        <dbReference type="ARBA" id="ARBA00022598"/>
    </source>
</evidence>
<comment type="similarity">
    <text evidence="15">In the N-terminal section; belongs to the pantothenate synthetase family.</text>
</comment>
<comment type="catalytic activity">
    <reaction evidence="14 15">
        <text>CMP + ATP = CDP + ADP</text>
        <dbReference type="Rhea" id="RHEA:11600"/>
        <dbReference type="ChEBI" id="CHEBI:30616"/>
        <dbReference type="ChEBI" id="CHEBI:58069"/>
        <dbReference type="ChEBI" id="CHEBI:60377"/>
        <dbReference type="ChEBI" id="CHEBI:456216"/>
        <dbReference type="EC" id="2.7.4.25"/>
    </reaction>
</comment>
<dbReference type="GO" id="GO:0036431">
    <property type="term" value="F:dCMP kinase activity"/>
    <property type="evidence" value="ECO:0007669"/>
    <property type="project" value="InterPro"/>
</dbReference>
<dbReference type="GO" id="GO:0006220">
    <property type="term" value="P:pyrimidine nucleotide metabolic process"/>
    <property type="evidence" value="ECO:0007669"/>
    <property type="project" value="UniProtKB-UniRule"/>
</dbReference>
<sequence length="520" mass="55632">MDLLETCQDLAAWRQQQQAPLHFVPTMGSLHEGHQQLIRRAAALRQGSGQPPSVLLSVFVNPLQFGPGEDLESYPRNLRSDIDLAAAAGATALFAPNVAEIYPRGEAGLTRVVPPLLLRQGLCGRHRPQHFEGVATVVIRLLTLVRPDLLLLGEKDWQQLVILRRVVADLGLPLRIQGCPTVREADGLACSSRNRRLSPSQRQQAAALPAGLAAAAAQVRGGLSQAPALTSQLARQLEAAGLRVDYVELVAPHSLEPLQQVQGLALLATAVHCGSSRLIDHCFLMSRLPIVAIDGPAGAGKSTVTRAFARQMGLVYLDTGAMYRALTWWVLRQGADPADAAAVEPLLLDLDLQLSAGGAGEQLVSINGFDVTEAIRSPEVTAQVSLVAAHGCVRQALTAQQQAMGLKGGLVAEGRDIGTAVFPDAELKVFLTATAAERARRRAQDLERRGFEVPPLAELEAQIAARDHQDSSREVAPLCQAEDAVELVTDGMAIKAVIQALVDLFRERVPEEAWPAANGV</sequence>
<dbReference type="HAMAP" id="MF_00158">
    <property type="entry name" value="PanC"/>
    <property type="match status" value="1"/>
</dbReference>
<dbReference type="Gene3D" id="3.40.50.300">
    <property type="entry name" value="P-loop containing nucleotide triphosphate hydrolases"/>
    <property type="match status" value="1"/>
</dbReference>
<dbReference type="Pfam" id="PF02569">
    <property type="entry name" value="Pantoate_ligase"/>
    <property type="match status" value="1"/>
</dbReference>
<comment type="function">
    <text evidence="15">Catalyzes the condensation of pantoate with beta-alanine in an ATP-dependent reaction via a pantoyl-adenylate intermediate.</text>
</comment>
<evidence type="ECO:0000256" key="8">
    <source>
        <dbReference type="ARBA" id="ARBA00022741"/>
    </source>
</evidence>
<evidence type="ECO:0000256" key="9">
    <source>
        <dbReference type="ARBA" id="ARBA00022777"/>
    </source>
</evidence>
<comment type="caution">
    <text evidence="17">The sequence shown here is derived from an EMBL/GenBank/DDBJ whole genome shotgun (WGS) entry which is preliminary data.</text>
</comment>
<dbReference type="NCBIfam" id="NF010004">
    <property type="entry name" value="PRK13477.1"/>
    <property type="match status" value="1"/>
</dbReference>
<feature type="domain" description="Cytidylate kinase" evidence="16">
    <location>
        <begin position="291"/>
        <end position="506"/>
    </location>
</feature>
<dbReference type="PANTHER" id="PTHR21299:SF2">
    <property type="entry name" value="CYTIDYLATE KINASE"/>
    <property type="match status" value="1"/>
</dbReference>
<feature type="binding site" evidence="15">
    <location>
        <begin position="153"/>
        <end position="156"/>
    </location>
    <ligand>
        <name>ATP</name>
        <dbReference type="ChEBI" id="CHEBI:30616"/>
    </ligand>
</feature>
<evidence type="ECO:0000256" key="11">
    <source>
        <dbReference type="ARBA" id="ARBA00023268"/>
    </source>
</evidence>
<dbReference type="CDD" id="cd02020">
    <property type="entry name" value="CMPK"/>
    <property type="match status" value="1"/>
</dbReference>
<dbReference type="EC" id="6.3.2.1" evidence="15"/>
<dbReference type="GO" id="GO:0036430">
    <property type="term" value="F:CMP kinase activity"/>
    <property type="evidence" value="ECO:0007669"/>
    <property type="project" value="RHEA"/>
</dbReference>
<evidence type="ECO:0000256" key="7">
    <source>
        <dbReference type="ARBA" id="ARBA00022679"/>
    </source>
</evidence>
<dbReference type="Pfam" id="PF02224">
    <property type="entry name" value="Cytidylate_kin"/>
    <property type="match status" value="1"/>
</dbReference>
<comment type="subcellular location">
    <subcellularLocation>
        <location evidence="15">Cytoplasm</location>
    </subcellularLocation>
</comment>
<organism evidence="17 18">
    <name type="scientific">Cyanobium usitatum str. Tous</name>
    <dbReference type="NCBI Taxonomy" id="2116684"/>
    <lineage>
        <taxon>Bacteria</taxon>
        <taxon>Bacillati</taxon>
        <taxon>Cyanobacteriota</taxon>
        <taxon>Cyanophyceae</taxon>
        <taxon>Synechococcales</taxon>
        <taxon>Prochlorococcaceae</taxon>
        <taxon>Cyanobium</taxon>
    </lineage>
</organism>
<dbReference type="NCBIfam" id="TIGR00018">
    <property type="entry name" value="panC"/>
    <property type="match status" value="1"/>
</dbReference>
<dbReference type="InterPro" id="IPR042176">
    <property type="entry name" value="Pantoate_ligase_C"/>
</dbReference>
<keyword evidence="6 15" id="KW-0566">Pantothenate biosynthesis</keyword>
<dbReference type="GO" id="GO:0015949">
    <property type="term" value="P:nucleobase-containing small molecule interconversion"/>
    <property type="evidence" value="ECO:0007669"/>
    <property type="project" value="TreeGrafter"/>
</dbReference>
<dbReference type="RefSeq" id="WP_106632435.1">
    <property type="nucleotide sequence ID" value="NZ_PXXO01000009.1"/>
</dbReference>
<keyword evidence="5 15" id="KW-0436">Ligase</keyword>
<dbReference type="OrthoDB" id="9773087at2"/>
<feature type="binding site" evidence="15">
    <location>
        <position position="64"/>
    </location>
    <ligand>
        <name>beta-alanine</name>
        <dbReference type="ChEBI" id="CHEBI:57966"/>
    </ligand>
</feature>
<dbReference type="InterPro" id="IPR011994">
    <property type="entry name" value="Cytidylate_kinase_dom"/>
</dbReference>
<feature type="binding site" evidence="15">
    <location>
        <position position="64"/>
    </location>
    <ligand>
        <name>(R)-pantoate</name>
        <dbReference type="ChEBI" id="CHEBI:15980"/>
    </ligand>
</feature>
<feature type="binding site" evidence="15">
    <location>
        <begin position="190"/>
        <end position="193"/>
    </location>
    <ligand>
        <name>ATP</name>
        <dbReference type="ChEBI" id="CHEBI:30616"/>
    </ligand>
</feature>
<feature type="region of interest" description="Cytidylate kinase" evidence="15">
    <location>
        <begin position="283"/>
        <end position="520"/>
    </location>
</feature>
<feature type="binding site" evidence="15">
    <location>
        <position position="182"/>
    </location>
    <ligand>
        <name>ATP</name>
        <dbReference type="ChEBI" id="CHEBI:30616"/>
    </ligand>
</feature>
<dbReference type="UniPathway" id="UPA00028">
    <property type="reaction ID" value="UER00005"/>
</dbReference>
<dbReference type="EMBL" id="PXXO01000009">
    <property type="protein sequence ID" value="PSJ04875.1"/>
    <property type="molecule type" value="Genomic_DNA"/>
</dbReference>
<dbReference type="GO" id="GO:0004592">
    <property type="term" value="F:pantoate-beta-alanine ligase activity"/>
    <property type="evidence" value="ECO:0007669"/>
    <property type="project" value="UniProtKB-UniRule"/>
</dbReference>
<evidence type="ECO:0000256" key="6">
    <source>
        <dbReference type="ARBA" id="ARBA00022655"/>
    </source>
</evidence>
<keyword evidence="7 15" id="KW-0808">Transferase</keyword>
<dbReference type="Gene3D" id="3.30.1300.10">
    <property type="entry name" value="Pantoate-beta-alanine ligase, C-terminal domain"/>
    <property type="match status" value="1"/>
</dbReference>
<dbReference type="GO" id="GO:0015940">
    <property type="term" value="P:pantothenate biosynthetic process"/>
    <property type="evidence" value="ECO:0007669"/>
    <property type="project" value="UniProtKB-UniRule"/>
</dbReference>
<dbReference type="AlphaFoldDB" id="A0A2P7MUP4"/>
<feature type="binding site" evidence="15">
    <location>
        <position position="159"/>
    </location>
    <ligand>
        <name>(R)-pantoate</name>
        <dbReference type="ChEBI" id="CHEBI:15980"/>
    </ligand>
</feature>
<dbReference type="Proteomes" id="UP000243002">
    <property type="component" value="Unassembled WGS sequence"/>
</dbReference>
<evidence type="ECO:0000313" key="17">
    <source>
        <dbReference type="EMBL" id="PSJ04875.1"/>
    </source>
</evidence>
<accession>A0A2P7MUP4</accession>
<evidence type="ECO:0000256" key="13">
    <source>
        <dbReference type="ARBA" id="ARBA00048258"/>
    </source>
</evidence>
<dbReference type="InterPro" id="IPR014729">
    <property type="entry name" value="Rossmann-like_a/b/a_fold"/>
</dbReference>
<keyword evidence="9 15" id="KW-0418">Kinase</keyword>
<evidence type="ECO:0000313" key="18">
    <source>
        <dbReference type="Proteomes" id="UP000243002"/>
    </source>
</evidence>
<dbReference type="InterPro" id="IPR003136">
    <property type="entry name" value="Cytidylate_kin"/>
</dbReference>
<dbReference type="InterPro" id="IPR027417">
    <property type="entry name" value="P-loop_NTPase"/>
</dbReference>
<comment type="function">
    <text evidence="15">Catalyzes the transfer of a phosphate group from ATP to either CMP or dCMP to form CDP or dCDP and ADP, respectively.</text>
</comment>
<feature type="region of interest" description="Pantoate--beta-alanine ligase" evidence="15">
    <location>
        <begin position="1"/>
        <end position="282"/>
    </location>
</feature>
<proteinExistence type="inferred from homology"/>
<dbReference type="SUPFAM" id="SSF52540">
    <property type="entry name" value="P-loop containing nucleoside triphosphate hydrolases"/>
    <property type="match status" value="1"/>
</dbReference>
<dbReference type="EC" id="2.7.4.25" evidence="15"/>
<evidence type="ECO:0000256" key="10">
    <source>
        <dbReference type="ARBA" id="ARBA00022840"/>
    </source>
</evidence>
<dbReference type="SUPFAM" id="SSF52374">
    <property type="entry name" value="Nucleotidylyl transferase"/>
    <property type="match status" value="1"/>
</dbReference>
<comment type="catalytic activity">
    <reaction evidence="13 15">
        <text>(R)-pantoate + beta-alanine + ATP = (R)-pantothenate + AMP + diphosphate + H(+)</text>
        <dbReference type="Rhea" id="RHEA:10912"/>
        <dbReference type="ChEBI" id="CHEBI:15378"/>
        <dbReference type="ChEBI" id="CHEBI:15980"/>
        <dbReference type="ChEBI" id="CHEBI:29032"/>
        <dbReference type="ChEBI" id="CHEBI:30616"/>
        <dbReference type="ChEBI" id="CHEBI:33019"/>
        <dbReference type="ChEBI" id="CHEBI:57966"/>
        <dbReference type="ChEBI" id="CHEBI:456215"/>
        <dbReference type="EC" id="6.3.2.1"/>
    </reaction>
</comment>
<keyword evidence="8 15" id="KW-0547">Nucleotide-binding</keyword>
<dbReference type="InterPro" id="IPR024894">
    <property type="entry name" value="Pantoate_ligase/cytidylate_kin"/>
</dbReference>
<keyword evidence="18" id="KW-1185">Reference proteome</keyword>
<dbReference type="InterPro" id="IPR003721">
    <property type="entry name" value="Pantoate_ligase"/>
</dbReference>
<comment type="similarity">
    <text evidence="15">In the C-terminal section; belongs to the cytidylate kinase family. Type 1 subfamily.</text>
</comment>